<keyword evidence="2" id="KW-1185">Reference proteome</keyword>
<evidence type="ECO:0000313" key="1">
    <source>
        <dbReference type="EMBL" id="GDY33355.1"/>
    </source>
</evidence>
<sequence length="51" mass="5752">MAQNIVDRRDQPTPLCAQCGKVLPPDGPSPDFCNESCQQWWYAKRSDKKAA</sequence>
<reference evidence="2" key="1">
    <citation type="submission" date="2019-04" db="EMBL/GenBank/DDBJ databases">
        <title>Draft genome sequence of Pseudonocardiaceae bacterium SL3-2-4.</title>
        <authorList>
            <person name="Ningsih F."/>
            <person name="Yokota A."/>
            <person name="Sakai Y."/>
            <person name="Nanatani K."/>
            <person name="Yabe S."/>
            <person name="Oetari A."/>
            <person name="Sjamsuridzal W."/>
        </authorList>
    </citation>
    <scope>NUCLEOTIDE SEQUENCE [LARGE SCALE GENOMIC DNA]</scope>
    <source>
        <strain evidence="2">SL3-2-4</strain>
    </source>
</reference>
<name>A0A4D4J954_9PSEU</name>
<dbReference type="OrthoDB" id="3261135at2"/>
<protein>
    <recommendedName>
        <fullName evidence="3">DUF2116 family Zn-ribbon domain-containing protein</fullName>
    </recommendedName>
</protein>
<dbReference type="AlphaFoldDB" id="A0A4D4J954"/>
<organism evidence="1 2">
    <name type="scientific">Gandjariella thermophila</name>
    <dbReference type="NCBI Taxonomy" id="1931992"/>
    <lineage>
        <taxon>Bacteria</taxon>
        <taxon>Bacillati</taxon>
        <taxon>Actinomycetota</taxon>
        <taxon>Actinomycetes</taxon>
        <taxon>Pseudonocardiales</taxon>
        <taxon>Pseudonocardiaceae</taxon>
        <taxon>Gandjariella</taxon>
    </lineage>
</organism>
<proteinExistence type="predicted"/>
<dbReference type="EMBL" id="BJFL01000040">
    <property type="protein sequence ID" value="GDY33355.1"/>
    <property type="molecule type" value="Genomic_DNA"/>
</dbReference>
<evidence type="ECO:0008006" key="3">
    <source>
        <dbReference type="Google" id="ProtNLM"/>
    </source>
</evidence>
<dbReference type="Proteomes" id="UP000298860">
    <property type="component" value="Unassembled WGS sequence"/>
</dbReference>
<accession>A0A4D4J954</accession>
<comment type="caution">
    <text evidence="1">The sequence shown here is derived from an EMBL/GenBank/DDBJ whole genome shotgun (WGS) entry which is preliminary data.</text>
</comment>
<dbReference type="RefSeq" id="WP_153816582.1">
    <property type="nucleotide sequence ID" value="NZ_BJFL01000040.1"/>
</dbReference>
<evidence type="ECO:0000313" key="2">
    <source>
        <dbReference type="Proteomes" id="UP000298860"/>
    </source>
</evidence>
<gene>
    <name evidence="1" type="ORF">GTS_49880</name>
</gene>